<evidence type="ECO:0000313" key="3">
    <source>
        <dbReference type="Proteomes" id="UP001596174"/>
    </source>
</evidence>
<dbReference type="PRINTS" id="PR00111">
    <property type="entry name" value="ABHYDROLASE"/>
</dbReference>
<evidence type="ECO:0000259" key="1">
    <source>
        <dbReference type="Pfam" id="PF12697"/>
    </source>
</evidence>
<keyword evidence="2" id="KW-0378">Hydrolase</keyword>
<comment type="caution">
    <text evidence="2">The sequence shown here is derived from an EMBL/GenBank/DDBJ whole genome shotgun (WGS) entry which is preliminary data.</text>
</comment>
<organism evidence="2 3">
    <name type="scientific">Streptacidiphilus monticola</name>
    <dbReference type="NCBI Taxonomy" id="2161674"/>
    <lineage>
        <taxon>Bacteria</taxon>
        <taxon>Bacillati</taxon>
        <taxon>Actinomycetota</taxon>
        <taxon>Actinomycetes</taxon>
        <taxon>Kitasatosporales</taxon>
        <taxon>Streptomycetaceae</taxon>
        <taxon>Streptacidiphilus</taxon>
    </lineage>
</organism>
<name>A0ABW1G1S4_9ACTN</name>
<keyword evidence="3" id="KW-1185">Reference proteome</keyword>
<sequence length="306" mass="33696">MSRAQHVATFWEEIADLEHTLRYVDAGGYRTRVLDFAGAGAGAGAQAQAVVLASGTSGHIEAWTQNVRPLVAAGYRVIGYDYPGHGYTSPVDHPLEIPDYEQHLLALLDVLGLERVHLAGESLGGWLALKFAPKHPDRLHTVILSAPGGRMVEEPKLDRTQSVSARAVSEPTFENVKQRLQVVIHDPEKITDELVRVRQAIYAREGFDMAYVSALREPERRRRNQVTDDDFAALPVPALMVWTDHEPTGDAAEGERLCSLIPDGEFLLIRDAAHWPQWEGAAQFNSAAVAFLTRQGTGLAGREDHT</sequence>
<reference evidence="3" key="1">
    <citation type="journal article" date="2019" name="Int. J. Syst. Evol. Microbiol.">
        <title>The Global Catalogue of Microorganisms (GCM) 10K type strain sequencing project: providing services to taxonomists for standard genome sequencing and annotation.</title>
        <authorList>
            <consortium name="The Broad Institute Genomics Platform"/>
            <consortium name="The Broad Institute Genome Sequencing Center for Infectious Disease"/>
            <person name="Wu L."/>
            <person name="Ma J."/>
        </authorList>
    </citation>
    <scope>NUCLEOTIDE SEQUENCE [LARGE SCALE GENOMIC DNA]</scope>
    <source>
        <strain evidence="3">JCM 4816</strain>
    </source>
</reference>
<dbReference type="GO" id="GO:0016787">
    <property type="term" value="F:hydrolase activity"/>
    <property type="evidence" value="ECO:0007669"/>
    <property type="project" value="UniProtKB-KW"/>
</dbReference>
<evidence type="ECO:0000313" key="2">
    <source>
        <dbReference type="EMBL" id="MFC5908700.1"/>
    </source>
</evidence>
<protein>
    <submittedName>
        <fullName evidence="2">Alpha/beta fold hydrolase</fullName>
    </submittedName>
</protein>
<dbReference type="PANTHER" id="PTHR43798:SF33">
    <property type="entry name" value="HYDROLASE, PUTATIVE (AFU_ORTHOLOGUE AFUA_2G14860)-RELATED"/>
    <property type="match status" value="1"/>
</dbReference>
<accession>A0ABW1G1S4</accession>
<dbReference type="SUPFAM" id="SSF53474">
    <property type="entry name" value="alpha/beta-Hydrolases"/>
    <property type="match status" value="1"/>
</dbReference>
<dbReference type="EMBL" id="JBHSQJ010000064">
    <property type="protein sequence ID" value="MFC5908700.1"/>
    <property type="molecule type" value="Genomic_DNA"/>
</dbReference>
<dbReference type="Pfam" id="PF12697">
    <property type="entry name" value="Abhydrolase_6"/>
    <property type="match status" value="1"/>
</dbReference>
<dbReference type="InterPro" id="IPR029058">
    <property type="entry name" value="AB_hydrolase_fold"/>
</dbReference>
<dbReference type="InterPro" id="IPR050266">
    <property type="entry name" value="AB_hydrolase_sf"/>
</dbReference>
<gene>
    <name evidence="2" type="ORF">ACFP3V_15950</name>
</gene>
<feature type="domain" description="AB hydrolase-1" evidence="1">
    <location>
        <begin position="50"/>
        <end position="285"/>
    </location>
</feature>
<dbReference type="Proteomes" id="UP001596174">
    <property type="component" value="Unassembled WGS sequence"/>
</dbReference>
<dbReference type="RefSeq" id="WP_380583824.1">
    <property type="nucleotide sequence ID" value="NZ_JBHSQJ010000064.1"/>
</dbReference>
<dbReference type="InterPro" id="IPR000073">
    <property type="entry name" value="AB_hydrolase_1"/>
</dbReference>
<dbReference type="Gene3D" id="3.40.50.1820">
    <property type="entry name" value="alpha/beta hydrolase"/>
    <property type="match status" value="1"/>
</dbReference>
<dbReference type="PANTHER" id="PTHR43798">
    <property type="entry name" value="MONOACYLGLYCEROL LIPASE"/>
    <property type="match status" value="1"/>
</dbReference>
<proteinExistence type="predicted"/>